<feature type="domain" description="HD-GYP" evidence="4">
    <location>
        <begin position="334"/>
        <end position="530"/>
    </location>
</feature>
<dbReference type="InterPro" id="IPR009875">
    <property type="entry name" value="PilZ_domain"/>
</dbReference>
<evidence type="ECO:0000313" key="6">
    <source>
        <dbReference type="Proteomes" id="UP000094291"/>
    </source>
</evidence>
<dbReference type="InterPro" id="IPR003607">
    <property type="entry name" value="HD/PDEase_dom"/>
</dbReference>
<dbReference type="GO" id="GO:0035438">
    <property type="term" value="F:cyclic-di-GMP binding"/>
    <property type="evidence" value="ECO:0007669"/>
    <property type="project" value="InterPro"/>
</dbReference>
<keyword evidence="1" id="KW-0973">c-di-GMP</keyword>
<dbReference type="EMBL" id="MDTQ01000001">
    <property type="protein sequence ID" value="ODC03878.1"/>
    <property type="molecule type" value="Genomic_DNA"/>
</dbReference>
<dbReference type="InterPro" id="IPR037522">
    <property type="entry name" value="HD_GYP_dom"/>
</dbReference>
<dbReference type="Gene3D" id="2.30.110.10">
    <property type="entry name" value="Electron Transport, Fmn-binding Protein, Chain A"/>
    <property type="match status" value="1"/>
</dbReference>
<evidence type="ECO:0000259" key="4">
    <source>
        <dbReference type="PROSITE" id="PS51832"/>
    </source>
</evidence>
<dbReference type="PROSITE" id="PS51832">
    <property type="entry name" value="HD_GYP"/>
    <property type="match status" value="1"/>
</dbReference>
<dbReference type="InterPro" id="IPR009926">
    <property type="entry name" value="T3SS_YcgR_PilZN"/>
</dbReference>
<dbReference type="PANTHER" id="PTHR43155">
    <property type="entry name" value="CYCLIC DI-GMP PHOSPHODIESTERASE PA4108-RELATED"/>
    <property type="match status" value="1"/>
</dbReference>
<dbReference type="AlphaFoldDB" id="A0A1E2VA34"/>
<dbReference type="Proteomes" id="UP000094291">
    <property type="component" value="Unassembled WGS sequence"/>
</dbReference>
<organism evidence="5 6">
    <name type="scientific">Terasakiispira papahanaumokuakeensis</name>
    <dbReference type="NCBI Taxonomy" id="197479"/>
    <lineage>
        <taxon>Bacteria</taxon>
        <taxon>Pseudomonadati</taxon>
        <taxon>Pseudomonadota</taxon>
        <taxon>Gammaproteobacteria</taxon>
        <taxon>Oceanospirillales</taxon>
        <taxon>Terasakiispira</taxon>
    </lineage>
</organism>
<keyword evidence="3" id="KW-0975">Bacterial flagellum</keyword>
<dbReference type="SUPFAM" id="SSF141371">
    <property type="entry name" value="PilZ domain-like"/>
    <property type="match status" value="1"/>
</dbReference>
<dbReference type="GO" id="GO:0008081">
    <property type="term" value="F:phosphoric diester hydrolase activity"/>
    <property type="evidence" value="ECO:0007669"/>
    <property type="project" value="UniProtKB-ARBA"/>
</dbReference>
<dbReference type="Pfam" id="PF13487">
    <property type="entry name" value="HD_5"/>
    <property type="match status" value="1"/>
</dbReference>
<dbReference type="SUPFAM" id="SSF109604">
    <property type="entry name" value="HD-domain/PDEase-like"/>
    <property type="match status" value="1"/>
</dbReference>
<reference evidence="5 6" key="1">
    <citation type="submission" date="2016-08" db="EMBL/GenBank/DDBJ databases">
        <authorList>
            <person name="Seilhamer J.J."/>
        </authorList>
    </citation>
    <scope>NUCLEOTIDE SEQUENCE [LARGE SCALE GENOMIC DNA]</scope>
    <source>
        <strain evidence="5 6">PH27A</strain>
    </source>
</reference>
<dbReference type="InterPro" id="IPR012349">
    <property type="entry name" value="Split_barrel_FMN-bd"/>
</dbReference>
<dbReference type="Gene3D" id="2.40.10.220">
    <property type="entry name" value="predicted glycosyltransferase like domains"/>
    <property type="match status" value="1"/>
</dbReference>
<evidence type="ECO:0000256" key="1">
    <source>
        <dbReference type="ARBA" id="ARBA00022636"/>
    </source>
</evidence>
<evidence type="ECO:0000256" key="3">
    <source>
        <dbReference type="ARBA" id="ARBA00023143"/>
    </source>
</evidence>
<gene>
    <name evidence="5" type="ORF">BFW38_10295</name>
</gene>
<proteinExistence type="predicted"/>
<dbReference type="Pfam" id="PF07238">
    <property type="entry name" value="PilZ"/>
    <property type="match status" value="1"/>
</dbReference>
<sequence>MSSQEASLDNAPANQGQLLTTPESIFRLLRRLQDSRSPLTLSFSAVEGHYTSYVVQTNFKERYIILDEVKPDWGDRLMTRGTPFSFEAFHDGCRMESSEIKALARGNRDGDTIYKVSFPDSIDYLQRRRFFRASVRQSLEIEMHLKSDNEVYQGLLRDLSAQGCQIELAGDWRAFLLPDTQFDQCDIIFPNGQVINISLEVKHVAYNDKQKISSIGCQFTRLTAMHDRKISFVVAELQRDNARFSSSNAIATGLSALFTPKEDEETQQKEAEAAAKAEKQARKARFEQLTEEMAQVDIQQTHEHAVNAVKSLVARLKAKQPLPIQEAWQASQALRQAWKQDRQQLLLLTRIRSPENYLYEHSVSVGLLLADQLSTPENTEEAERLIFSGLCHDLGKGLIPERILGKAGKLTANEAKVMHKHALVTRELLSRQQDMPEEALLICTQNCERLDGSGHPEGLQGEQISALGRMAAIIDVFDAMTNARSYRGSLVPALAYKRLLQAKEHFDPRLTQKLIKRQGLFPIGSMVRLSGGYLAFVKRLDAQQKPETLRLVYNVKELMPTPTEDLQVHEMDAEYGTIEGPDSPGRYHLSNHVLLGQP</sequence>
<keyword evidence="2" id="KW-0547">Nucleotide-binding</keyword>
<name>A0A1E2VA34_9GAMM</name>
<evidence type="ECO:0000313" key="5">
    <source>
        <dbReference type="EMBL" id="ODC03878.1"/>
    </source>
</evidence>
<dbReference type="Gene3D" id="1.10.3210.10">
    <property type="entry name" value="Hypothetical protein af1432"/>
    <property type="match status" value="1"/>
</dbReference>
<dbReference type="RefSeq" id="WP_068998487.1">
    <property type="nucleotide sequence ID" value="NZ_MDTQ01000001.1"/>
</dbReference>
<dbReference type="STRING" id="197479.BFW38_10295"/>
<dbReference type="SMART" id="SM00471">
    <property type="entry name" value="HDc"/>
    <property type="match status" value="1"/>
</dbReference>
<dbReference type="Pfam" id="PF07317">
    <property type="entry name" value="PilZN"/>
    <property type="match status" value="1"/>
</dbReference>
<dbReference type="OrthoDB" id="9816273at2"/>
<evidence type="ECO:0000256" key="2">
    <source>
        <dbReference type="ARBA" id="ARBA00022741"/>
    </source>
</evidence>
<dbReference type="PANTHER" id="PTHR43155:SF2">
    <property type="entry name" value="CYCLIC DI-GMP PHOSPHODIESTERASE PA4108"/>
    <property type="match status" value="1"/>
</dbReference>
<keyword evidence="6" id="KW-1185">Reference proteome</keyword>
<dbReference type="CDD" id="cd00077">
    <property type="entry name" value="HDc"/>
    <property type="match status" value="1"/>
</dbReference>
<comment type="caution">
    <text evidence="5">The sequence shown here is derived from an EMBL/GenBank/DDBJ whole genome shotgun (WGS) entry which is preliminary data.</text>
</comment>
<accession>A0A1E2VA34</accession>
<protein>
    <recommendedName>
        <fullName evidence="4">HD-GYP domain-containing protein</fullName>
    </recommendedName>
</protein>